<keyword evidence="4" id="KW-1185">Reference proteome</keyword>
<keyword evidence="1" id="KW-0175">Coiled coil</keyword>
<reference evidence="3 4" key="1">
    <citation type="submission" date="2014-09" db="EMBL/GenBank/DDBJ databases">
        <authorList>
            <person name="Ellenberger Sabrina"/>
        </authorList>
    </citation>
    <scope>NUCLEOTIDE SEQUENCE [LARGE SCALE GENOMIC DNA]</scope>
    <source>
        <strain evidence="3 4">CBS 412.66</strain>
    </source>
</reference>
<accession>A0A0B7MWI5</accession>
<feature type="coiled-coil region" evidence="1">
    <location>
        <begin position="321"/>
        <end position="355"/>
    </location>
</feature>
<proteinExistence type="predicted"/>
<evidence type="ECO:0000313" key="4">
    <source>
        <dbReference type="Proteomes" id="UP000054107"/>
    </source>
</evidence>
<dbReference type="EMBL" id="LN719301">
    <property type="protein sequence ID" value="CEP07478.1"/>
    <property type="molecule type" value="Genomic_DNA"/>
</dbReference>
<evidence type="ECO:0000313" key="3">
    <source>
        <dbReference type="EMBL" id="CEP07478.1"/>
    </source>
</evidence>
<evidence type="ECO:0000256" key="1">
    <source>
        <dbReference type="SAM" id="Coils"/>
    </source>
</evidence>
<evidence type="ECO:0000256" key="2">
    <source>
        <dbReference type="SAM" id="MobiDB-lite"/>
    </source>
</evidence>
<organism evidence="3 4">
    <name type="scientific">Parasitella parasitica</name>
    <dbReference type="NCBI Taxonomy" id="35722"/>
    <lineage>
        <taxon>Eukaryota</taxon>
        <taxon>Fungi</taxon>
        <taxon>Fungi incertae sedis</taxon>
        <taxon>Mucoromycota</taxon>
        <taxon>Mucoromycotina</taxon>
        <taxon>Mucoromycetes</taxon>
        <taxon>Mucorales</taxon>
        <taxon>Mucorineae</taxon>
        <taxon>Mucoraceae</taxon>
        <taxon>Parasitella</taxon>
    </lineage>
</organism>
<dbReference type="Proteomes" id="UP000054107">
    <property type="component" value="Unassembled WGS sequence"/>
</dbReference>
<feature type="region of interest" description="Disordered" evidence="2">
    <location>
        <begin position="273"/>
        <end position="296"/>
    </location>
</feature>
<protein>
    <submittedName>
        <fullName evidence="3">Uncharacterized protein</fullName>
    </submittedName>
</protein>
<gene>
    <name evidence="3" type="primary">PARPA_00774.1 scaffold 1159</name>
</gene>
<sequence length="479" mass="54265">MFAKHTKIQDTHYFWIYLFRTILDLYPYISKYTLLLHQLIEKSLLNAKLEEAAINVNDLDTTMENDFASTNPQDRMSILNTQPMIANSKYSFFSTSVAILNLDFTNTAAYNDSASELLYAHYGPTGLPDSKHFESAQNASANSSLFGEPNTQSDSNFAMRNSDLGFTNSPDTINPSFANSDSVYLDIALSGTFKPLKPSKITARASNQFEKCRILTRSSGGSRTSRSNSFVFSKITEPSFHLKDINLDAKFPEFANKKQAAYAARDSRIPRPYAPFGNLRRSTTRKSNISKDEYSSSNIRLKPKTAPKFARGMPISSARELARFKRQKKNINDFANKLKNEVKKENNEEASKNRQLCDTWPIPKCTPKFDNGIPISYTKEISRFATLKKYINYFADQLKSEASSKKFEEQVQNGREYDDINLIVTSPISASSSSKMFAEDSFVVDEPLLFLPENYRKAQDGSTRFKFRPLFSSDNAHVV</sequence>
<dbReference type="AlphaFoldDB" id="A0A0B7MWI5"/>
<name>A0A0B7MWI5_9FUNG</name>